<reference evidence="3" key="1">
    <citation type="submission" date="2020-03" db="EMBL/GenBank/DDBJ databases">
        <title>The deep terrestrial virosphere.</title>
        <authorList>
            <person name="Holmfeldt K."/>
            <person name="Nilsson E."/>
            <person name="Simone D."/>
            <person name="Lopez-Fernandez M."/>
            <person name="Wu X."/>
            <person name="de Brujin I."/>
            <person name="Lundin D."/>
            <person name="Andersson A."/>
            <person name="Bertilsson S."/>
            <person name="Dopson M."/>
        </authorList>
    </citation>
    <scope>NUCLEOTIDE SEQUENCE</scope>
    <source>
        <strain evidence="3">MM415A00216</strain>
        <strain evidence="2">MM415B00427</strain>
    </source>
</reference>
<feature type="domain" description="PD-(D/E)XK endonuclease-like" evidence="1">
    <location>
        <begin position="15"/>
        <end position="252"/>
    </location>
</feature>
<sequence>MNIKDLKSLPIEARQSSIACVYACKRKWLLKYRLGITLRGEQIKESANLGQIYHRFKQLGPGREDEVRKWVRDRQTALMSQVDAGEDLDGTLARLANLLTELYHKAEVMAHIFWERFPLPPYLEVIGREIDVSVPISLLGFYSEGSKILIGGRLDSLLRNKEDGNIWIRDDKSTGRALETVFAGLGWSIQARLYRILADHYLTEGAVRGFIMDGIVKPGIKLCGKDEKTAKAENITPQEAYLRRVRQWYMEQEGDMDRKMIDSKALIFAESLYPPELVSAIMMIDTLAKAPCESAHHLESEFPRDITRQACMQYETQCEYHDLCDRHPDYWDELFECKYHFIAGDDSEESTGEIEGAKKGKE</sequence>
<dbReference type="EMBL" id="MT141533">
    <property type="protein sequence ID" value="QJA65162.1"/>
    <property type="molecule type" value="Genomic_DNA"/>
</dbReference>
<dbReference type="InterPro" id="IPR038726">
    <property type="entry name" value="PDDEXK_AddAB-type"/>
</dbReference>
<dbReference type="Pfam" id="PF12705">
    <property type="entry name" value="PDDEXK_1"/>
    <property type="match status" value="1"/>
</dbReference>
<dbReference type="AlphaFoldDB" id="A0A6M3KRK5"/>
<accession>A0A6M3KRK5</accession>
<protein>
    <submittedName>
        <fullName evidence="3">Putative PD-(D/E)XK nuclease superfamily protein</fullName>
    </submittedName>
</protein>
<organism evidence="3">
    <name type="scientific">viral metagenome</name>
    <dbReference type="NCBI Taxonomy" id="1070528"/>
    <lineage>
        <taxon>unclassified sequences</taxon>
        <taxon>metagenomes</taxon>
        <taxon>organismal metagenomes</taxon>
    </lineage>
</organism>
<evidence type="ECO:0000259" key="1">
    <source>
        <dbReference type="Pfam" id="PF12705"/>
    </source>
</evidence>
<evidence type="ECO:0000313" key="3">
    <source>
        <dbReference type="EMBL" id="QJA84191.1"/>
    </source>
</evidence>
<evidence type="ECO:0000313" key="2">
    <source>
        <dbReference type="EMBL" id="QJA65162.1"/>
    </source>
</evidence>
<proteinExistence type="predicted"/>
<gene>
    <name evidence="3" type="ORF">MM415A00216_0035</name>
    <name evidence="2" type="ORF">MM415B00427_0016</name>
</gene>
<name>A0A6M3KRK5_9ZZZZ</name>
<dbReference type="EMBL" id="MT142525">
    <property type="protein sequence ID" value="QJA84191.1"/>
    <property type="molecule type" value="Genomic_DNA"/>
</dbReference>